<reference evidence="8 9" key="1">
    <citation type="submission" date="2016-11" db="EMBL/GenBank/DDBJ databases">
        <title>Draft Genome Sequences of Nine Cyanobacterial Strains from Diverse Habitats.</title>
        <authorList>
            <person name="Zhu T."/>
            <person name="Hou S."/>
            <person name="Lu X."/>
            <person name="Hess W.R."/>
        </authorList>
    </citation>
    <scope>NUCLEOTIDE SEQUENCE [LARGE SCALE GENOMIC DNA]</scope>
    <source>
        <strain evidence="8 9">5.2 s.c.1</strain>
    </source>
</reference>
<evidence type="ECO:0000256" key="1">
    <source>
        <dbReference type="ARBA" id="ARBA00005614"/>
    </source>
</evidence>
<dbReference type="EC" id="3.6.1.7" evidence="2 5"/>
<dbReference type="Pfam" id="PF00708">
    <property type="entry name" value="Acylphosphatase"/>
    <property type="match status" value="1"/>
</dbReference>
<organism evidence="8 9">
    <name type="scientific">Chroogloeocystis siderophila 5.2 s.c.1</name>
    <dbReference type="NCBI Taxonomy" id="247279"/>
    <lineage>
        <taxon>Bacteria</taxon>
        <taxon>Bacillati</taxon>
        <taxon>Cyanobacteriota</taxon>
        <taxon>Cyanophyceae</taxon>
        <taxon>Oscillatoriophycideae</taxon>
        <taxon>Chroococcales</taxon>
        <taxon>Chroococcaceae</taxon>
        <taxon>Chroogloeocystis</taxon>
    </lineage>
</organism>
<evidence type="ECO:0000256" key="5">
    <source>
        <dbReference type="PROSITE-ProRule" id="PRU00520"/>
    </source>
</evidence>
<dbReference type="Proteomes" id="UP000185984">
    <property type="component" value="Unassembled WGS sequence"/>
</dbReference>
<dbReference type="Gene3D" id="3.30.70.100">
    <property type="match status" value="1"/>
</dbReference>
<comment type="catalytic activity">
    <reaction evidence="4 5">
        <text>an acyl phosphate + H2O = a carboxylate + phosphate + H(+)</text>
        <dbReference type="Rhea" id="RHEA:14965"/>
        <dbReference type="ChEBI" id="CHEBI:15377"/>
        <dbReference type="ChEBI" id="CHEBI:15378"/>
        <dbReference type="ChEBI" id="CHEBI:29067"/>
        <dbReference type="ChEBI" id="CHEBI:43474"/>
        <dbReference type="ChEBI" id="CHEBI:59918"/>
        <dbReference type="EC" id="3.6.1.7"/>
    </reaction>
</comment>
<gene>
    <name evidence="8" type="ORF">NIES1031_10320</name>
</gene>
<feature type="domain" description="Acylphosphatase-like" evidence="7">
    <location>
        <begin position="5"/>
        <end position="91"/>
    </location>
</feature>
<evidence type="ECO:0000256" key="6">
    <source>
        <dbReference type="RuleBase" id="RU004168"/>
    </source>
</evidence>
<dbReference type="PANTHER" id="PTHR47268:SF4">
    <property type="entry name" value="ACYLPHOSPHATASE"/>
    <property type="match status" value="1"/>
</dbReference>
<dbReference type="PANTHER" id="PTHR47268">
    <property type="entry name" value="ACYLPHOSPHATASE"/>
    <property type="match status" value="1"/>
</dbReference>
<feature type="active site" evidence="5">
    <location>
        <position position="38"/>
    </location>
</feature>
<evidence type="ECO:0000259" key="7">
    <source>
        <dbReference type="PROSITE" id="PS51160"/>
    </source>
</evidence>
<evidence type="ECO:0000256" key="4">
    <source>
        <dbReference type="ARBA" id="ARBA00047645"/>
    </source>
</evidence>
<dbReference type="AlphaFoldDB" id="A0A1U7HUE4"/>
<proteinExistence type="inferred from homology"/>
<dbReference type="STRING" id="247279.NIES1031_10320"/>
<keyword evidence="5" id="KW-0378">Hydrolase</keyword>
<dbReference type="InterPro" id="IPR036046">
    <property type="entry name" value="Acylphosphatase-like_dom_sf"/>
</dbReference>
<sequence>MAQIQVHVLVSGRVQGVGYRMATYDVAQALGLNGWVRNLADGRVEAVFEGSKDVVEEMVRWCRQGSRAAVVEDVAVKYKESEGFSDFSIRR</sequence>
<evidence type="ECO:0000313" key="8">
    <source>
        <dbReference type="EMBL" id="OKH27197.1"/>
    </source>
</evidence>
<comment type="similarity">
    <text evidence="1 6">Belongs to the acylphosphatase family.</text>
</comment>
<dbReference type="PROSITE" id="PS00151">
    <property type="entry name" value="ACYLPHOSPHATASE_2"/>
    <property type="match status" value="1"/>
</dbReference>
<dbReference type="PRINTS" id="PR00112">
    <property type="entry name" value="ACYLPHPHTASE"/>
</dbReference>
<dbReference type="InterPro" id="IPR017968">
    <property type="entry name" value="Acylphosphatase_CS"/>
</dbReference>
<dbReference type="InterPro" id="IPR001792">
    <property type="entry name" value="Acylphosphatase-like_dom"/>
</dbReference>
<dbReference type="GO" id="GO:0003998">
    <property type="term" value="F:acylphosphatase activity"/>
    <property type="evidence" value="ECO:0007669"/>
    <property type="project" value="UniProtKB-EC"/>
</dbReference>
<evidence type="ECO:0000256" key="3">
    <source>
        <dbReference type="ARBA" id="ARBA00015991"/>
    </source>
</evidence>
<comment type="caution">
    <text evidence="8">The sequence shown here is derived from an EMBL/GenBank/DDBJ whole genome shotgun (WGS) entry which is preliminary data.</text>
</comment>
<dbReference type="NCBIfam" id="NF011014">
    <property type="entry name" value="PRK14442.1"/>
    <property type="match status" value="1"/>
</dbReference>
<dbReference type="EMBL" id="MRCC01000007">
    <property type="protein sequence ID" value="OKH27197.1"/>
    <property type="molecule type" value="Genomic_DNA"/>
</dbReference>
<accession>A0A1U7HUE4</accession>
<dbReference type="OrthoDB" id="9808093at2"/>
<feature type="active site" evidence="5">
    <location>
        <position position="20"/>
    </location>
</feature>
<protein>
    <recommendedName>
        <fullName evidence="3 5">acylphosphatase</fullName>
        <ecNumber evidence="2 5">3.6.1.7</ecNumber>
    </recommendedName>
</protein>
<evidence type="ECO:0000313" key="9">
    <source>
        <dbReference type="Proteomes" id="UP000185984"/>
    </source>
</evidence>
<dbReference type="InterPro" id="IPR020456">
    <property type="entry name" value="Acylphosphatase"/>
</dbReference>
<dbReference type="SUPFAM" id="SSF54975">
    <property type="entry name" value="Acylphosphatase/BLUF domain-like"/>
    <property type="match status" value="1"/>
</dbReference>
<keyword evidence="9" id="KW-1185">Reference proteome</keyword>
<name>A0A1U7HUE4_9CHRO</name>
<evidence type="ECO:0000256" key="2">
    <source>
        <dbReference type="ARBA" id="ARBA00012150"/>
    </source>
</evidence>
<dbReference type="PROSITE" id="PS51160">
    <property type="entry name" value="ACYLPHOSPHATASE_3"/>
    <property type="match status" value="1"/>
</dbReference>